<gene>
    <name evidence="1" type="ORF">RZN05_19295</name>
</gene>
<organism evidence="1 2">
    <name type="scientific">Sphingomonas agrestis</name>
    <dbReference type="NCBI Taxonomy" id="3080540"/>
    <lineage>
        <taxon>Bacteria</taxon>
        <taxon>Pseudomonadati</taxon>
        <taxon>Pseudomonadota</taxon>
        <taxon>Alphaproteobacteria</taxon>
        <taxon>Sphingomonadales</taxon>
        <taxon>Sphingomonadaceae</taxon>
        <taxon>Sphingomonas</taxon>
    </lineage>
</organism>
<dbReference type="EMBL" id="JAWJEJ010000002">
    <property type="protein sequence ID" value="MDV3459151.1"/>
    <property type="molecule type" value="Genomic_DNA"/>
</dbReference>
<protein>
    <submittedName>
        <fullName evidence="1">Uncharacterized protein</fullName>
    </submittedName>
</protein>
<name>A0ABU3YCP1_9SPHN</name>
<evidence type="ECO:0000313" key="2">
    <source>
        <dbReference type="Proteomes" id="UP001273531"/>
    </source>
</evidence>
<comment type="caution">
    <text evidence="1">The sequence shown here is derived from an EMBL/GenBank/DDBJ whole genome shotgun (WGS) entry which is preliminary data.</text>
</comment>
<sequence>MVDRYSGMTVNERLFAAGVLSKYEAAVAREDREAIAHILAGVGLVRDADGMHHDIASRSENR</sequence>
<evidence type="ECO:0000313" key="1">
    <source>
        <dbReference type="EMBL" id="MDV3459151.1"/>
    </source>
</evidence>
<accession>A0ABU3YCP1</accession>
<reference evidence="1 2" key="1">
    <citation type="submission" date="2023-10" db="EMBL/GenBank/DDBJ databases">
        <title>Sphingomonas sp. HF-S4 16S ribosomal RNA gene Genome sequencing and assembly.</title>
        <authorList>
            <person name="Lee H."/>
        </authorList>
    </citation>
    <scope>NUCLEOTIDE SEQUENCE [LARGE SCALE GENOMIC DNA]</scope>
    <source>
        <strain evidence="1 2">HF-S4</strain>
    </source>
</reference>
<dbReference type="Proteomes" id="UP001273531">
    <property type="component" value="Unassembled WGS sequence"/>
</dbReference>
<keyword evidence="2" id="KW-1185">Reference proteome</keyword>
<proteinExistence type="predicted"/>
<dbReference type="RefSeq" id="WP_317228307.1">
    <property type="nucleotide sequence ID" value="NZ_JAWJEJ010000002.1"/>
</dbReference>